<name>A0A3N1D4H0_9ACTN</name>
<dbReference type="PANTHER" id="PTHR22550:SF5">
    <property type="entry name" value="LEUCINE ZIPPER PROTEIN 4"/>
    <property type="match status" value="1"/>
</dbReference>
<dbReference type="InterPro" id="IPR002035">
    <property type="entry name" value="VWF_A"/>
</dbReference>
<dbReference type="EMBL" id="RJKE01000001">
    <property type="protein sequence ID" value="ROO88389.1"/>
    <property type="molecule type" value="Genomic_DNA"/>
</dbReference>
<dbReference type="SUPFAM" id="SSF53300">
    <property type="entry name" value="vWA-like"/>
    <property type="match status" value="1"/>
</dbReference>
<keyword evidence="1" id="KW-1003">Cell membrane</keyword>
<feature type="transmembrane region" description="Helical" evidence="5">
    <location>
        <begin position="56"/>
        <end position="77"/>
    </location>
</feature>
<keyword evidence="2 5" id="KW-0812">Transmembrane</keyword>
<dbReference type="InterPro" id="IPR024163">
    <property type="entry name" value="Aerotolerance_reg_N"/>
</dbReference>
<sequence length="315" mass="33359">MSFMSPWWLLLLPLVPAMLLAYLMMLRRGSRQAVRFTNLPTLRTVAPRNPAWRKHLLAGMFLTLLTVLVVGAAQPAATVKVPRERATIMVAIDVSLSMQATDVAPSRFEAAKASAKAFIEALPQRFNVGVVSFAGTANVVASPTANRVAALSAIDNIGLERRTAIGEAVFASITAIKTFDAGNGSDPPPAHIVLLSDGDNTYGRSVASAVNASRAASIPVSTIAFGTPYGTVTIEGETTTVDVNKATLRALATQTDGHAYEAEDSAQLSEVYESIGTSLGWRPESRDISSWFTALAALLALAGGALSLTWYSRLP</sequence>
<proteinExistence type="predicted"/>
<dbReference type="SMART" id="SM00327">
    <property type="entry name" value="VWA"/>
    <property type="match status" value="1"/>
</dbReference>
<dbReference type="Proteomes" id="UP000272400">
    <property type="component" value="Unassembled WGS sequence"/>
</dbReference>
<dbReference type="Gene3D" id="3.40.50.410">
    <property type="entry name" value="von Willebrand factor, type A domain"/>
    <property type="match status" value="1"/>
</dbReference>
<evidence type="ECO:0000256" key="4">
    <source>
        <dbReference type="ARBA" id="ARBA00023136"/>
    </source>
</evidence>
<dbReference type="InterPro" id="IPR036465">
    <property type="entry name" value="vWFA_dom_sf"/>
</dbReference>
<dbReference type="PROSITE" id="PS50234">
    <property type="entry name" value="VWFA"/>
    <property type="match status" value="1"/>
</dbReference>
<dbReference type="OrthoDB" id="8882959at2"/>
<dbReference type="AlphaFoldDB" id="A0A3N1D4H0"/>
<feature type="transmembrane region" description="Helical" evidence="5">
    <location>
        <begin position="6"/>
        <end position="26"/>
    </location>
</feature>
<reference evidence="7 8" key="1">
    <citation type="submission" date="2018-11" db="EMBL/GenBank/DDBJ databases">
        <title>Sequencing the genomes of 1000 actinobacteria strains.</title>
        <authorList>
            <person name="Klenk H.-P."/>
        </authorList>
    </citation>
    <scope>NUCLEOTIDE SEQUENCE [LARGE SCALE GENOMIC DNA]</scope>
    <source>
        <strain evidence="7 8">DSM 44254</strain>
    </source>
</reference>
<evidence type="ECO:0000313" key="8">
    <source>
        <dbReference type="Proteomes" id="UP000272400"/>
    </source>
</evidence>
<feature type="domain" description="VWFA" evidence="6">
    <location>
        <begin position="87"/>
        <end position="275"/>
    </location>
</feature>
<dbReference type="Pfam" id="PF13519">
    <property type="entry name" value="VWA_2"/>
    <property type="match status" value="1"/>
</dbReference>
<dbReference type="InterPro" id="IPR050768">
    <property type="entry name" value="UPF0353/GerABKA_families"/>
</dbReference>
<accession>A0A3N1D4H0</accession>
<keyword evidence="4 5" id="KW-0472">Membrane</keyword>
<dbReference type="PANTHER" id="PTHR22550">
    <property type="entry name" value="SPORE GERMINATION PROTEIN"/>
    <property type="match status" value="1"/>
</dbReference>
<gene>
    <name evidence="7" type="ORF">EDD29_6058</name>
</gene>
<protein>
    <submittedName>
        <fullName evidence="7">Ca-activated chloride channel family protein</fullName>
    </submittedName>
</protein>
<evidence type="ECO:0000313" key="7">
    <source>
        <dbReference type="EMBL" id="ROO88389.1"/>
    </source>
</evidence>
<comment type="caution">
    <text evidence="7">The sequence shown here is derived from an EMBL/GenBank/DDBJ whole genome shotgun (WGS) entry which is preliminary data.</text>
</comment>
<dbReference type="RefSeq" id="WP_123667637.1">
    <property type="nucleotide sequence ID" value="NZ_RJKE01000001.1"/>
</dbReference>
<evidence type="ECO:0000256" key="1">
    <source>
        <dbReference type="ARBA" id="ARBA00022475"/>
    </source>
</evidence>
<evidence type="ECO:0000256" key="3">
    <source>
        <dbReference type="ARBA" id="ARBA00022989"/>
    </source>
</evidence>
<evidence type="ECO:0000256" key="2">
    <source>
        <dbReference type="ARBA" id="ARBA00022692"/>
    </source>
</evidence>
<keyword evidence="8" id="KW-1185">Reference proteome</keyword>
<organism evidence="7 8">
    <name type="scientific">Actinocorallia herbida</name>
    <dbReference type="NCBI Taxonomy" id="58109"/>
    <lineage>
        <taxon>Bacteria</taxon>
        <taxon>Bacillati</taxon>
        <taxon>Actinomycetota</taxon>
        <taxon>Actinomycetes</taxon>
        <taxon>Streptosporangiales</taxon>
        <taxon>Thermomonosporaceae</taxon>
        <taxon>Actinocorallia</taxon>
    </lineage>
</organism>
<evidence type="ECO:0000256" key="5">
    <source>
        <dbReference type="SAM" id="Phobius"/>
    </source>
</evidence>
<evidence type="ECO:0000259" key="6">
    <source>
        <dbReference type="PROSITE" id="PS50234"/>
    </source>
</evidence>
<keyword evidence="3 5" id="KW-1133">Transmembrane helix</keyword>
<dbReference type="Pfam" id="PF07584">
    <property type="entry name" value="BatA"/>
    <property type="match status" value="1"/>
</dbReference>
<feature type="transmembrane region" description="Helical" evidence="5">
    <location>
        <begin position="291"/>
        <end position="311"/>
    </location>
</feature>